<keyword evidence="3" id="KW-0804">Transcription</keyword>
<dbReference type="Pfam" id="PF12840">
    <property type="entry name" value="HTH_20"/>
    <property type="match status" value="1"/>
</dbReference>
<evidence type="ECO:0000313" key="6">
    <source>
        <dbReference type="Proteomes" id="UP000072189"/>
    </source>
</evidence>
<dbReference type="InterPro" id="IPR011991">
    <property type="entry name" value="ArsR-like_HTH"/>
</dbReference>
<dbReference type="Gene3D" id="1.10.10.10">
    <property type="entry name" value="Winged helix-like DNA-binding domain superfamily/Winged helix DNA-binding domain"/>
    <property type="match status" value="1"/>
</dbReference>
<keyword evidence="2" id="KW-0238">DNA-binding</keyword>
<protein>
    <submittedName>
        <fullName evidence="5">Transcriptional regulator</fullName>
    </submittedName>
</protein>
<accession>A0A147F992</accession>
<dbReference type="CDD" id="cd00090">
    <property type="entry name" value="HTH_ARSR"/>
    <property type="match status" value="1"/>
</dbReference>
<organism evidence="5 6">
    <name type="scientific">Microbacterium testaceum</name>
    <name type="common">Aureobacterium testaceum</name>
    <name type="synonym">Brevibacterium testaceum</name>
    <dbReference type="NCBI Taxonomy" id="2033"/>
    <lineage>
        <taxon>Bacteria</taxon>
        <taxon>Bacillati</taxon>
        <taxon>Actinomycetota</taxon>
        <taxon>Actinomycetes</taxon>
        <taxon>Micrococcales</taxon>
        <taxon>Microbacteriaceae</taxon>
        <taxon>Microbacterium</taxon>
    </lineage>
</organism>
<dbReference type="EMBL" id="LDRV01000034">
    <property type="protein sequence ID" value="KTS13135.1"/>
    <property type="molecule type" value="Genomic_DNA"/>
</dbReference>
<name>A0A147F992_MICTE</name>
<evidence type="ECO:0000256" key="3">
    <source>
        <dbReference type="ARBA" id="ARBA00023163"/>
    </source>
</evidence>
<dbReference type="RefSeq" id="WP_058613688.1">
    <property type="nucleotide sequence ID" value="NZ_LDRV01000034.1"/>
</dbReference>
<feature type="domain" description="HTH arsR-type" evidence="4">
    <location>
        <begin position="1"/>
        <end position="90"/>
    </location>
</feature>
<reference evidence="5 6" key="1">
    <citation type="journal article" date="2016" name="Front. Microbiol.">
        <title>Genomic Resource of Rice Seed Associated Bacteria.</title>
        <authorList>
            <person name="Midha S."/>
            <person name="Bansal K."/>
            <person name="Sharma S."/>
            <person name="Kumar N."/>
            <person name="Patil P.P."/>
            <person name="Chaudhry V."/>
            <person name="Patil P.B."/>
        </authorList>
    </citation>
    <scope>NUCLEOTIDE SEQUENCE [LARGE SCALE GENOMIC DNA]</scope>
    <source>
        <strain evidence="5 6">RSA3</strain>
    </source>
</reference>
<dbReference type="PROSITE" id="PS50987">
    <property type="entry name" value="HTH_ARSR_2"/>
    <property type="match status" value="1"/>
</dbReference>
<gene>
    <name evidence="5" type="ORF">RSA3_06150</name>
</gene>
<dbReference type="SUPFAM" id="SSF46785">
    <property type="entry name" value="Winged helix' DNA-binding domain"/>
    <property type="match status" value="1"/>
</dbReference>
<dbReference type="PANTHER" id="PTHR43132:SF2">
    <property type="entry name" value="ARSENICAL RESISTANCE OPERON REPRESSOR ARSR-RELATED"/>
    <property type="match status" value="1"/>
</dbReference>
<keyword evidence="1" id="KW-0805">Transcription regulation</keyword>
<evidence type="ECO:0000256" key="1">
    <source>
        <dbReference type="ARBA" id="ARBA00023015"/>
    </source>
</evidence>
<sequence>MTSLDELRALSHPLRLRLLSLLTATALSAAEAGRELGVAQASASYHLRVLERAGLIRVVEVERVRGGEAKRYRHEASSKRYDVDIPAVTRSPETEAEYIDVLAEELRRRSRQRIDGPALSTDAELWLDPAVWRRIVQHVGEASALLHAAAQPPRTPGTVPVSMTAALFPLRRPR</sequence>
<dbReference type="SMART" id="SM00418">
    <property type="entry name" value="HTH_ARSR"/>
    <property type="match status" value="1"/>
</dbReference>
<evidence type="ECO:0000259" key="4">
    <source>
        <dbReference type="PROSITE" id="PS50987"/>
    </source>
</evidence>
<dbReference type="InterPro" id="IPR051011">
    <property type="entry name" value="Metal_resp_trans_reg"/>
</dbReference>
<dbReference type="GO" id="GO:0003700">
    <property type="term" value="F:DNA-binding transcription factor activity"/>
    <property type="evidence" value="ECO:0007669"/>
    <property type="project" value="InterPro"/>
</dbReference>
<evidence type="ECO:0000313" key="5">
    <source>
        <dbReference type="EMBL" id="KTS13135.1"/>
    </source>
</evidence>
<proteinExistence type="predicted"/>
<dbReference type="AlphaFoldDB" id="A0A147F992"/>
<dbReference type="InterPro" id="IPR036388">
    <property type="entry name" value="WH-like_DNA-bd_sf"/>
</dbReference>
<dbReference type="PANTHER" id="PTHR43132">
    <property type="entry name" value="ARSENICAL RESISTANCE OPERON REPRESSOR ARSR-RELATED"/>
    <property type="match status" value="1"/>
</dbReference>
<comment type="caution">
    <text evidence="5">The sequence shown here is derived from an EMBL/GenBank/DDBJ whole genome shotgun (WGS) entry which is preliminary data.</text>
</comment>
<dbReference type="PATRIC" id="fig|2033.7.peg.1833"/>
<dbReference type="InterPro" id="IPR001845">
    <property type="entry name" value="HTH_ArsR_DNA-bd_dom"/>
</dbReference>
<dbReference type="PRINTS" id="PR00778">
    <property type="entry name" value="HTHARSR"/>
</dbReference>
<evidence type="ECO:0000256" key="2">
    <source>
        <dbReference type="ARBA" id="ARBA00023125"/>
    </source>
</evidence>
<dbReference type="Proteomes" id="UP000072189">
    <property type="component" value="Unassembled WGS sequence"/>
</dbReference>
<dbReference type="GO" id="GO:0003677">
    <property type="term" value="F:DNA binding"/>
    <property type="evidence" value="ECO:0007669"/>
    <property type="project" value="UniProtKB-KW"/>
</dbReference>
<dbReference type="InterPro" id="IPR036390">
    <property type="entry name" value="WH_DNA-bd_sf"/>
</dbReference>